<dbReference type="PANTHER" id="PTHR37984">
    <property type="entry name" value="PROTEIN CBG26694"/>
    <property type="match status" value="1"/>
</dbReference>
<dbReference type="PANTHER" id="PTHR37984:SF5">
    <property type="entry name" value="PROTEIN NYNRIN-LIKE"/>
    <property type="match status" value="1"/>
</dbReference>
<keyword evidence="3" id="KW-0808">Transferase</keyword>
<dbReference type="InterPro" id="IPR000477">
    <property type="entry name" value="RT_dom"/>
</dbReference>
<keyword evidence="6" id="KW-0255">Endonuclease</keyword>
<feature type="domain" description="Integrase catalytic" evidence="10">
    <location>
        <begin position="912"/>
        <end position="1082"/>
    </location>
</feature>
<dbReference type="GO" id="GO:0003964">
    <property type="term" value="F:RNA-directed DNA polymerase activity"/>
    <property type="evidence" value="ECO:0007669"/>
    <property type="project" value="UniProtKB-KW"/>
</dbReference>
<dbReference type="InterPro" id="IPR043502">
    <property type="entry name" value="DNA/RNA_pol_sf"/>
</dbReference>
<dbReference type="CDD" id="cd01647">
    <property type="entry name" value="RT_LTR"/>
    <property type="match status" value="1"/>
</dbReference>
<keyword evidence="5" id="KW-0540">Nuclease</keyword>
<dbReference type="Proteomes" id="UP000499080">
    <property type="component" value="Unassembled WGS sequence"/>
</dbReference>
<keyword evidence="2" id="KW-0645">Protease</keyword>
<dbReference type="SUPFAM" id="SSF56672">
    <property type="entry name" value="DNA/RNA polymerases"/>
    <property type="match status" value="1"/>
</dbReference>
<dbReference type="Pfam" id="PF17921">
    <property type="entry name" value="Integrase_H2C2"/>
    <property type="match status" value="1"/>
</dbReference>
<dbReference type="GO" id="GO:0006508">
    <property type="term" value="P:proteolysis"/>
    <property type="evidence" value="ECO:0007669"/>
    <property type="project" value="UniProtKB-KW"/>
</dbReference>
<dbReference type="Gene3D" id="3.30.70.270">
    <property type="match status" value="2"/>
</dbReference>
<keyword evidence="13" id="KW-1185">Reference proteome</keyword>
<gene>
    <name evidence="11" type="primary">TY3B-G_837</name>
    <name evidence="12" type="synonym">TY3B-G_327</name>
    <name evidence="11" type="ORF">AVEN_218411_1</name>
    <name evidence="12" type="ORF">AVEN_221062_1</name>
</gene>
<dbReference type="EMBL" id="BGPR01120769">
    <property type="protein sequence ID" value="GBN19600.1"/>
    <property type="molecule type" value="Genomic_DNA"/>
</dbReference>
<evidence type="ECO:0000313" key="11">
    <source>
        <dbReference type="EMBL" id="GBM52743.1"/>
    </source>
</evidence>
<dbReference type="InterPro" id="IPR043128">
    <property type="entry name" value="Rev_trsase/Diguanyl_cyclase"/>
</dbReference>
<keyword evidence="8" id="KW-0695">RNA-directed DNA polymerase</keyword>
<dbReference type="Gene3D" id="1.10.340.70">
    <property type="match status" value="1"/>
</dbReference>
<dbReference type="Pfam" id="PF23055">
    <property type="entry name" value="DUF7041"/>
    <property type="match status" value="1"/>
</dbReference>
<dbReference type="GO" id="GO:0015074">
    <property type="term" value="P:DNA integration"/>
    <property type="evidence" value="ECO:0007669"/>
    <property type="project" value="InterPro"/>
</dbReference>
<evidence type="ECO:0000259" key="9">
    <source>
        <dbReference type="PROSITE" id="PS50878"/>
    </source>
</evidence>
<dbReference type="EMBL" id="BGPR01099453">
    <property type="protein sequence ID" value="GBM52743.1"/>
    <property type="molecule type" value="Genomic_DNA"/>
</dbReference>
<dbReference type="CDD" id="cd09274">
    <property type="entry name" value="RNase_HI_RT_Ty3"/>
    <property type="match status" value="1"/>
</dbReference>
<dbReference type="EC" id="2.7.7.49" evidence="1"/>
<dbReference type="SUPFAM" id="SSF53098">
    <property type="entry name" value="Ribonuclease H-like"/>
    <property type="match status" value="1"/>
</dbReference>
<evidence type="ECO:0000256" key="5">
    <source>
        <dbReference type="ARBA" id="ARBA00022722"/>
    </source>
</evidence>
<evidence type="ECO:0000256" key="3">
    <source>
        <dbReference type="ARBA" id="ARBA00022679"/>
    </source>
</evidence>
<evidence type="ECO:0000256" key="1">
    <source>
        <dbReference type="ARBA" id="ARBA00012493"/>
    </source>
</evidence>
<dbReference type="FunFam" id="3.10.10.10:FF:000007">
    <property type="entry name" value="Retrovirus-related Pol polyprotein from transposon 17.6-like Protein"/>
    <property type="match status" value="1"/>
</dbReference>
<dbReference type="InterPro" id="IPR055469">
    <property type="entry name" value="DUF7041"/>
</dbReference>
<evidence type="ECO:0000313" key="13">
    <source>
        <dbReference type="Proteomes" id="UP000499080"/>
    </source>
</evidence>
<dbReference type="InterPro" id="IPR041373">
    <property type="entry name" value="RT_RNaseH"/>
</dbReference>
<dbReference type="PROSITE" id="PS50878">
    <property type="entry name" value="RT_POL"/>
    <property type="match status" value="1"/>
</dbReference>
<dbReference type="GO" id="GO:0042575">
    <property type="term" value="C:DNA polymerase complex"/>
    <property type="evidence" value="ECO:0007669"/>
    <property type="project" value="UniProtKB-ARBA"/>
</dbReference>
<reference evidence="11 13" key="1">
    <citation type="journal article" date="2019" name="Sci. Rep.">
        <title>Orb-weaving spider Araneus ventricosus genome elucidates the spidroin gene catalogue.</title>
        <authorList>
            <person name="Kono N."/>
            <person name="Nakamura H."/>
            <person name="Ohtoshi R."/>
            <person name="Moran D.A.P."/>
            <person name="Shinohara A."/>
            <person name="Yoshida Y."/>
            <person name="Fujiwara M."/>
            <person name="Mori M."/>
            <person name="Tomita M."/>
            <person name="Arakawa K."/>
        </authorList>
    </citation>
    <scope>NUCLEOTIDE SEQUENCE [LARGE SCALE GENOMIC DNA]</scope>
</reference>
<evidence type="ECO:0000256" key="4">
    <source>
        <dbReference type="ARBA" id="ARBA00022695"/>
    </source>
</evidence>
<evidence type="ECO:0000256" key="6">
    <source>
        <dbReference type="ARBA" id="ARBA00022759"/>
    </source>
</evidence>
<dbReference type="GO" id="GO:0004519">
    <property type="term" value="F:endonuclease activity"/>
    <property type="evidence" value="ECO:0007669"/>
    <property type="project" value="UniProtKB-KW"/>
</dbReference>
<evidence type="ECO:0000256" key="2">
    <source>
        <dbReference type="ARBA" id="ARBA00022670"/>
    </source>
</evidence>
<dbReference type="InterPro" id="IPR001584">
    <property type="entry name" value="Integrase_cat-core"/>
</dbReference>
<evidence type="ECO:0000256" key="8">
    <source>
        <dbReference type="ARBA" id="ARBA00022918"/>
    </source>
</evidence>
<dbReference type="FunFam" id="3.30.420.10:FF:000032">
    <property type="entry name" value="Retrovirus-related Pol polyprotein from transposon 297-like Protein"/>
    <property type="match status" value="1"/>
</dbReference>
<dbReference type="AlphaFoldDB" id="A0A4Y2GGL3"/>
<dbReference type="Gene3D" id="3.10.10.10">
    <property type="entry name" value="HIV Type 1 Reverse Transcriptase, subunit A, domain 1"/>
    <property type="match status" value="1"/>
</dbReference>
<evidence type="ECO:0000256" key="7">
    <source>
        <dbReference type="ARBA" id="ARBA00022801"/>
    </source>
</evidence>
<dbReference type="PROSITE" id="PS50994">
    <property type="entry name" value="INTEGRASE"/>
    <property type="match status" value="1"/>
</dbReference>
<dbReference type="InterPro" id="IPR041588">
    <property type="entry name" value="Integrase_H2C2"/>
</dbReference>
<dbReference type="Gene3D" id="3.30.420.10">
    <property type="entry name" value="Ribonuclease H-like superfamily/Ribonuclease H"/>
    <property type="match status" value="1"/>
</dbReference>
<dbReference type="InterPro" id="IPR050951">
    <property type="entry name" value="Retrovirus_Pol_polyprotein"/>
</dbReference>
<comment type="caution">
    <text evidence="11">The sequence shown here is derived from an EMBL/GenBank/DDBJ whole genome shotgun (WGS) entry which is preliminary data.</text>
</comment>
<dbReference type="FunFam" id="3.10.20.370:FF:000001">
    <property type="entry name" value="Retrovirus-related Pol polyprotein from transposon 17.6-like protein"/>
    <property type="match status" value="1"/>
</dbReference>
<dbReference type="InterPro" id="IPR012337">
    <property type="entry name" value="RNaseH-like_sf"/>
</dbReference>
<evidence type="ECO:0000259" key="10">
    <source>
        <dbReference type="PROSITE" id="PS50994"/>
    </source>
</evidence>
<dbReference type="Pfam" id="PF17917">
    <property type="entry name" value="RT_RNaseH"/>
    <property type="match status" value="1"/>
</dbReference>
<name>A0A4Y2GGL3_ARAVE</name>
<accession>A0A4Y2GGL3</accession>
<feature type="domain" description="Reverse transcriptase" evidence="9">
    <location>
        <begin position="441"/>
        <end position="618"/>
    </location>
</feature>
<dbReference type="InterPro" id="IPR036397">
    <property type="entry name" value="RNaseH_sf"/>
</dbReference>
<dbReference type="Pfam" id="PF00665">
    <property type="entry name" value="rve"/>
    <property type="match status" value="1"/>
</dbReference>
<organism evidence="11 13">
    <name type="scientific">Araneus ventricosus</name>
    <name type="common">Orbweaver spider</name>
    <name type="synonym">Epeira ventricosa</name>
    <dbReference type="NCBI Taxonomy" id="182803"/>
    <lineage>
        <taxon>Eukaryota</taxon>
        <taxon>Metazoa</taxon>
        <taxon>Ecdysozoa</taxon>
        <taxon>Arthropoda</taxon>
        <taxon>Chelicerata</taxon>
        <taxon>Arachnida</taxon>
        <taxon>Araneae</taxon>
        <taxon>Araneomorphae</taxon>
        <taxon>Entelegynae</taxon>
        <taxon>Araneoidea</taxon>
        <taxon>Araneidae</taxon>
        <taxon>Araneus</taxon>
    </lineage>
</organism>
<proteinExistence type="predicted"/>
<dbReference type="OrthoDB" id="10055717at2759"/>
<sequence length="1220" mass="140244">MSIEDGKADGTELHEASVKIPPFWIDKPEIWFYQVEAQFKISGITAEETKFNYLISQLDPKFVENVWDIIRSDSQTKYTDSKTRLLNLFKESENARIQRLITGIDLDDLKPSQLLQKLRSVATSDVSENLIKTLWLGKLPDSIKNILIVSKEDTDSLAIMADKICDMSPKTEIYSTSYEHNSSNELLDRVKNLEQQISALCIRTGARPRTRNNNYFRNRSRSRSNRRHDFNPKGKLCYFHFRFGTKCFPEKCQPPCSWNQKPQENQENSSLHGADVSIIPATSQNKKKGEYLLYAANGTEISTYGIKMLNLDLGLRRDFQFPFIIADVTKGILGADFLHKYNLLVDINKKKLIDGITNLFVLGDITAISNDNVISTLNKSIKISNLLLKYPEISRPNLVPKEIKHDVKHFIETNGQPIHAKARQLDPKRLAIAKEEFTFMLNNEIIRPSNSQWSSPLHLATKKDGSYRPCGDYRQLNAQTIPDRYPIPRLEDFHQILKETKVFSKIDLFKAYFQIPIAEEHKCKTAIITPFGLYEFNVMSFGLKNAPATFQRFIHEVLRGLDFVFPYLDDILIASKSNQEHEIHLNLVLERLNTFGLRINISKSVFAVEEIEFLGYLITPQGSRPLPDKVQAIMNYKRPENIQDLRTFLGILNFYRRYLKDAAKNQALLHEYLKDASDTAIGAVLQQYENSTWKPIAFYSKKLNDTQQNYSTYDREILGIYLSVKHFKHYLEGRIFTIYTDHKPLTFAFHQKLDKAAPRQARQLNYISQFSTDIKYIKGENNIVADTLSRVTEVSSIDYDQIADAQTQDEELKSLQAITSLNLKEYPLPSGKYLWCDTSTSKIRPYIPEAFRKQIFHHIHGLSHPGIKSTIKLMNSKFIWPSIKKDVQLWTRTCIPCQKAKINRHTKTKLGEFEVPSGRFCVLHIDLIGPLPPSRGNIYCLTCIDRFSNWMEAIPLDNISADTVARAFYSNWIARFGTPHKLITDRGTQFRSETLQTLSKICGIKLQHTTAYHPACNGKVERLLRTLKTALKAHNNLSWIDTLPTVLLGLRTAIQEDNNHSIAQIVYGESLRLPGEFFSEPIIRTASEGFANNLQKQIETVGPRSTRRNSSRHIFVNKGLQNCSHVFQRIDRVRKQLESPYEGPFPVIERQDKYFTINIKGKNVNVSLDRLKPAYILAEDNSKATTTDHIKLQTSDNKPDLTQKQSRTGRTIRLPVRFKD</sequence>
<keyword evidence="4" id="KW-0548">Nucleotidyltransferase</keyword>
<dbReference type="GO" id="GO:0003676">
    <property type="term" value="F:nucleic acid binding"/>
    <property type="evidence" value="ECO:0007669"/>
    <property type="project" value="InterPro"/>
</dbReference>
<protein>
    <recommendedName>
        <fullName evidence="1">RNA-directed DNA polymerase</fullName>
        <ecNumber evidence="1">2.7.7.49</ecNumber>
    </recommendedName>
</protein>
<evidence type="ECO:0000313" key="12">
    <source>
        <dbReference type="EMBL" id="GBN19600.1"/>
    </source>
</evidence>
<dbReference type="Pfam" id="PF00078">
    <property type="entry name" value="RVT_1"/>
    <property type="match status" value="1"/>
</dbReference>
<keyword evidence="7" id="KW-0378">Hydrolase</keyword>
<dbReference type="GO" id="GO:0008233">
    <property type="term" value="F:peptidase activity"/>
    <property type="evidence" value="ECO:0007669"/>
    <property type="project" value="UniProtKB-KW"/>
</dbReference>